<accession>A0ABV4RBT6</accession>
<comment type="caution">
    <text evidence="2">The sequence shown here is derived from an EMBL/GenBank/DDBJ whole genome shotgun (WGS) entry which is preliminary data.</text>
</comment>
<keyword evidence="3" id="KW-1185">Reference proteome</keyword>
<reference evidence="2 3" key="1">
    <citation type="submission" date="2023-11" db="EMBL/GenBank/DDBJ databases">
        <title>Actinomadura monticuli sp. nov., isolated from volcanic ash.</title>
        <authorList>
            <person name="Lee S.D."/>
            <person name="Yang H."/>
            <person name="Kim I.S."/>
        </authorList>
    </citation>
    <scope>NUCLEOTIDE SEQUENCE [LARGE SCALE GENOMIC DNA]</scope>
    <source>
        <strain evidence="2 3">DSM 45346</strain>
    </source>
</reference>
<evidence type="ECO:0000259" key="1">
    <source>
        <dbReference type="SMART" id="SM00479"/>
    </source>
</evidence>
<dbReference type="CDD" id="cd06127">
    <property type="entry name" value="DEDDh"/>
    <property type="match status" value="1"/>
</dbReference>
<keyword evidence="2" id="KW-0378">Hydrolase</keyword>
<gene>
    <name evidence="2" type="ORF">SM436_36750</name>
</gene>
<dbReference type="InterPro" id="IPR013520">
    <property type="entry name" value="Ribonucl_H"/>
</dbReference>
<evidence type="ECO:0000313" key="2">
    <source>
        <dbReference type="EMBL" id="MFA1559273.1"/>
    </source>
</evidence>
<keyword evidence="2" id="KW-0540">Nuclease</keyword>
<dbReference type="Gene3D" id="3.30.420.10">
    <property type="entry name" value="Ribonuclease H-like superfamily/Ribonuclease H"/>
    <property type="match status" value="1"/>
</dbReference>
<dbReference type="InterPro" id="IPR012337">
    <property type="entry name" value="RNaseH-like_sf"/>
</dbReference>
<dbReference type="EMBL" id="JAXCEH010000046">
    <property type="protein sequence ID" value="MFA1559273.1"/>
    <property type="molecule type" value="Genomic_DNA"/>
</dbReference>
<dbReference type="GO" id="GO:0004527">
    <property type="term" value="F:exonuclease activity"/>
    <property type="evidence" value="ECO:0007669"/>
    <property type="project" value="UniProtKB-KW"/>
</dbReference>
<organism evidence="2 3">
    <name type="scientific">Actinomadura chokoriensis</name>
    <dbReference type="NCBI Taxonomy" id="454156"/>
    <lineage>
        <taxon>Bacteria</taxon>
        <taxon>Bacillati</taxon>
        <taxon>Actinomycetota</taxon>
        <taxon>Actinomycetes</taxon>
        <taxon>Streptosporangiales</taxon>
        <taxon>Thermomonosporaceae</taxon>
        <taxon>Actinomadura</taxon>
    </lineage>
</organism>
<protein>
    <submittedName>
        <fullName evidence="2">3'-5' exonuclease</fullName>
    </submittedName>
</protein>
<keyword evidence="2" id="KW-0269">Exonuclease</keyword>
<dbReference type="InterPro" id="IPR036397">
    <property type="entry name" value="RNaseH_sf"/>
</dbReference>
<dbReference type="RefSeq" id="WP_371946290.1">
    <property type="nucleotide sequence ID" value="NZ_JAXCEH010000046.1"/>
</dbReference>
<dbReference type="SMART" id="SM00479">
    <property type="entry name" value="EXOIII"/>
    <property type="match status" value="1"/>
</dbReference>
<proteinExistence type="predicted"/>
<evidence type="ECO:0000313" key="3">
    <source>
        <dbReference type="Proteomes" id="UP001569904"/>
    </source>
</evidence>
<dbReference type="SUPFAM" id="SSF53098">
    <property type="entry name" value="Ribonuclease H-like"/>
    <property type="match status" value="1"/>
</dbReference>
<dbReference type="Proteomes" id="UP001569904">
    <property type="component" value="Unassembled WGS sequence"/>
</dbReference>
<sequence>MGRIRGIHEENRADVQQWAKEVLADPDTVILDCETSTHPDANPEIVEVGLVSGRGEVLHQELFHPVDPIAPDATAVHGLTDSNVKYARDFWNDGGYQDLVKLLRGRRIIAFQIAFEQKLISGEDWATEEEVAELTAWWSTSRWECAQQAYQRWLGVDHPTAQPGSLHRAIPDCYATLSLLHMLASTDPGTPPTFSGANREATTVQVDWIHDLLFELHDRYHTKTARRRRITELTGHPGGNLSKLSTGEASHVIDSLKEEIIAARIAIRSEPITSENKTALNARLSGIGIPRGPARYRFLETILAELGVPGRTINSSSDLTEGEFGPVMDRLRADSGLS</sequence>
<feature type="domain" description="Exonuclease" evidence="1">
    <location>
        <begin position="27"/>
        <end position="189"/>
    </location>
</feature>
<name>A0ABV4RBT6_9ACTN</name>